<keyword evidence="4 7" id="KW-0812">Transmembrane</keyword>
<dbReference type="SUPFAM" id="SSF103473">
    <property type="entry name" value="MFS general substrate transporter"/>
    <property type="match status" value="1"/>
</dbReference>
<evidence type="ECO:0000313" key="10">
    <source>
        <dbReference type="Proteomes" id="UP000199639"/>
    </source>
</evidence>
<feature type="transmembrane region" description="Helical" evidence="7">
    <location>
        <begin position="163"/>
        <end position="189"/>
    </location>
</feature>
<feature type="transmembrane region" description="Helical" evidence="7">
    <location>
        <begin position="311"/>
        <end position="328"/>
    </location>
</feature>
<feature type="transmembrane region" description="Helical" evidence="7">
    <location>
        <begin position="15"/>
        <end position="38"/>
    </location>
</feature>
<evidence type="ECO:0000313" key="9">
    <source>
        <dbReference type="EMBL" id="TFB78502.1"/>
    </source>
</evidence>
<keyword evidence="11" id="KW-1185">Reference proteome</keyword>
<proteinExistence type="predicted"/>
<name>A0A4R8V985_9MICO</name>
<dbReference type="Proteomes" id="UP000298252">
    <property type="component" value="Unassembled WGS sequence"/>
</dbReference>
<feature type="transmembrane region" description="Helical" evidence="7">
    <location>
        <begin position="223"/>
        <end position="245"/>
    </location>
</feature>
<feature type="transmembrane region" description="Helical" evidence="7">
    <location>
        <begin position="287"/>
        <end position="305"/>
    </location>
</feature>
<comment type="subcellular location">
    <subcellularLocation>
        <location evidence="1">Cell membrane</location>
        <topology evidence="1">Multi-pass membrane protein</topology>
    </subcellularLocation>
</comment>
<feature type="transmembrane region" description="Helical" evidence="7">
    <location>
        <begin position="104"/>
        <end position="121"/>
    </location>
</feature>
<evidence type="ECO:0000256" key="7">
    <source>
        <dbReference type="SAM" id="Phobius"/>
    </source>
</evidence>
<dbReference type="InterPro" id="IPR010290">
    <property type="entry name" value="TM_effector"/>
</dbReference>
<dbReference type="PANTHER" id="PTHR23513">
    <property type="entry name" value="INTEGRAL MEMBRANE EFFLUX PROTEIN-RELATED"/>
    <property type="match status" value="1"/>
</dbReference>
<feature type="transmembrane region" description="Helical" evidence="7">
    <location>
        <begin position="375"/>
        <end position="396"/>
    </location>
</feature>
<keyword evidence="3" id="KW-1003">Cell membrane</keyword>
<evidence type="ECO:0000256" key="5">
    <source>
        <dbReference type="ARBA" id="ARBA00022989"/>
    </source>
</evidence>
<dbReference type="EMBL" id="FNIB01000022">
    <property type="protein sequence ID" value="SDO54073.1"/>
    <property type="molecule type" value="Genomic_DNA"/>
</dbReference>
<accession>A0A4R8V985</accession>
<dbReference type="Pfam" id="PF05977">
    <property type="entry name" value="MFS_3"/>
    <property type="match status" value="1"/>
</dbReference>
<dbReference type="CDD" id="cd06173">
    <property type="entry name" value="MFS_MefA_like"/>
    <property type="match status" value="1"/>
</dbReference>
<protein>
    <submittedName>
        <fullName evidence="9">MFS transporter</fullName>
    </submittedName>
    <submittedName>
        <fullName evidence="8">Predicted arabinose efflux permease, MFS family</fullName>
    </submittedName>
</protein>
<dbReference type="STRING" id="1424659.SAMN05216368_12223"/>
<evidence type="ECO:0000256" key="3">
    <source>
        <dbReference type="ARBA" id="ARBA00022475"/>
    </source>
</evidence>
<evidence type="ECO:0000256" key="6">
    <source>
        <dbReference type="ARBA" id="ARBA00023136"/>
    </source>
</evidence>
<evidence type="ECO:0000313" key="11">
    <source>
        <dbReference type="Proteomes" id="UP000298252"/>
    </source>
</evidence>
<evidence type="ECO:0000313" key="8">
    <source>
        <dbReference type="EMBL" id="SDO54073.1"/>
    </source>
</evidence>
<evidence type="ECO:0000256" key="2">
    <source>
        <dbReference type="ARBA" id="ARBA00022448"/>
    </source>
</evidence>
<dbReference type="RefSeq" id="WP_092342435.1">
    <property type="nucleotide sequence ID" value="NZ_FNIB01000022.1"/>
</dbReference>
<feature type="transmembrane region" description="Helical" evidence="7">
    <location>
        <begin position="45"/>
        <end position="65"/>
    </location>
</feature>
<keyword evidence="5 7" id="KW-1133">Transmembrane helix</keyword>
<sequence>MTNAQAALPARYVQFWIAATVSALGDGVRVAVLPLLAASSTRDPVAIAIVTAAGFLPWPVLGLLGGAVSDRFDRHRLMWIVNATRALIVAAASVNLLSERTLPIAALAILAFTLGTAETVYDNAAVGFLPQLLPTELLPIGNSRLFSSQLSATQLVGPPLGGLLFALGAGIPLALDSISFALSALLIAFMPRTPPGVPRVRKNLRRDIAEGLTWLWRNPTLRAMAFITTALGAISGALLAMLVIYARQQLHLTSFGYGLLLGAFAIGSVSGALAAPRVMRRWPLPQVLAGTVLVATVIFACLAATSNSIVAALLLAALGVAVSTWNIASVTTRQRIVPNRLLGRVSSAYRASALTCTTLGALGAGVLTATTSVAATFWACSALALVGLGMGARGLIKIHDDN</sequence>
<organism evidence="8 10">
    <name type="scientific">Cryobacterium flavum</name>
    <dbReference type="NCBI Taxonomy" id="1424659"/>
    <lineage>
        <taxon>Bacteria</taxon>
        <taxon>Bacillati</taxon>
        <taxon>Actinomycetota</taxon>
        <taxon>Actinomycetes</taxon>
        <taxon>Micrococcales</taxon>
        <taxon>Microbacteriaceae</taxon>
        <taxon>Cryobacterium</taxon>
    </lineage>
</organism>
<evidence type="ECO:0000256" key="1">
    <source>
        <dbReference type="ARBA" id="ARBA00004651"/>
    </source>
</evidence>
<reference evidence="8 10" key="1">
    <citation type="submission" date="2016-10" db="EMBL/GenBank/DDBJ databases">
        <authorList>
            <person name="Varghese N."/>
            <person name="Submissions S."/>
        </authorList>
    </citation>
    <scope>NUCLEOTIDE SEQUENCE [LARGE SCALE GENOMIC DNA]</scope>
    <source>
        <strain evidence="8 10">CGMCC 1.11215</strain>
    </source>
</reference>
<dbReference type="InterPro" id="IPR036259">
    <property type="entry name" value="MFS_trans_sf"/>
</dbReference>
<reference evidence="9 11" key="2">
    <citation type="submission" date="2019-03" db="EMBL/GenBank/DDBJ databases">
        <title>Genomics of glacier-inhabiting Cryobacterium strains.</title>
        <authorList>
            <person name="Liu Q."/>
            <person name="Xin Y.-H."/>
        </authorList>
    </citation>
    <scope>NUCLEOTIDE SEQUENCE [LARGE SCALE GENOMIC DNA]</scope>
    <source>
        <strain evidence="9 11">Hh8</strain>
    </source>
</reference>
<dbReference type="PANTHER" id="PTHR23513:SF6">
    <property type="entry name" value="MAJOR FACILITATOR SUPERFAMILY ASSOCIATED DOMAIN-CONTAINING PROTEIN"/>
    <property type="match status" value="1"/>
</dbReference>
<evidence type="ECO:0000256" key="4">
    <source>
        <dbReference type="ARBA" id="ARBA00022692"/>
    </source>
</evidence>
<keyword evidence="2" id="KW-0813">Transport</keyword>
<dbReference type="EMBL" id="SOFD01000011">
    <property type="protein sequence ID" value="TFB78502.1"/>
    <property type="molecule type" value="Genomic_DNA"/>
</dbReference>
<dbReference type="GO" id="GO:0005886">
    <property type="term" value="C:plasma membrane"/>
    <property type="evidence" value="ECO:0007669"/>
    <property type="project" value="UniProtKB-SubCell"/>
</dbReference>
<feature type="transmembrane region" description="Helical" evidence="7">
    <location>
        <begin position="257"/>
        <end position="275"/>
    </location>
</feature>
<dbReference type="AlphaFoldDB" id="A0A4R8V985"/>
<gene>
    <name evidence="9" type="ORF">E3O21_05585</name>
    <name evidence="8" type="ORF">SAMN05216368_12223</name>
</gene>
<feature type="transmembrane region" description="Helical" evidence="7">
    <location>
        <begin position="77"/>
        <end position="97"/>
    </location>
</feature>
<dbReference type="Gene3D" id="1.20.1250.20">
    <property type="entry name" value="MFS general substrate transporter like domains"/>
    <property type="match status" value="1"/>
</dbReference>
<dbReference type="Proteomes" id="UP000199639">
    <property type="component" value="Unassembled WGS sequence"/>
</dbReference>
<keyword evidence="6 7" id="KW-0472">Membrane</keyword>
<feature type="transmembrane region" description="Helical" evidence="7">
    <location>
        <begin position="348"/>
        <end position="369"/>
    </location>
</feature>